<feature type="domain" description="TonB-dependent receptor-like beta-barrel" evidence="13">
    <location>
        <begin position="306"/>
        <end position="746"/>
    </location>
</feature>
<evidence type="ECO:0000256" key="11">
    <source>
        <dbReference type="PROSITE-ProRule" id="PRU01360"/>
    </source>
</evidence>
<feature type="domain" description="TonB-dependent receptor plug" evidence="14">
    <location>
        <begin position="37"/>
        <end position="144"/>
    </location>
</feature>
<evidence type="ECO:0000256" key="6">
    <source>
        <dbReference type="ARBA" id="ARBA00023004"/>
    </source>
</evidence>
<keyword evidence="7" id="KW-0406">Ion transport</keyword>
<keyword evidence="5 11" id="KW-0812">Transmembrane</keyword>
<keyword evidence="9 11" id="KW-0472">Membrane</keyword>
<dbReference type="SUPFAM" id="SSF56935">
    <property type="entry name" value="Porins"/>
    <property type="match status" value="1"/>
</dbReference>
<dbReference type="InterPro" id="IPR039426">
    <property type="entry name" value="TonB-dep_rcpt-like"/>
</dbReference>
<dbReference type="RefSeq" id="WP_354693459.1">
    <property type="nucleotide sequence ID" value="NZ_JAZHOG010000001.1"/>
</dbReference>
<dbReference type="Gene3D" id="2.40.170.20">
    <property type="entry name" value="TonB-dependent receptor, beta-barrel domain"/>
    <property type="match status" value="2"/>
</dbReference>
<evidence type="ECO:0000256" key="4">
    <source>
        <dbReference type="ARBA" id="ARBA00022496"/>
    </source>
</evidence>
<evidence type="ECO:0000256" key="3">
    <source>
        <dbReference type="ARBA" id="ARBA00022452"/>
    </source>
</evidence>
<evidence type="ECO:0000313" key="16">
    <source>
        <dbReference type="Proteomes" id="UP001359886"/>
    </source>
</evidence>
<keyword evidence="15" id="KW-0675">Receptor</keyword>
<dbReference type="PROSITE" id="PS52016">
    <property type="entry name" value="TONB_DEPENDENT_REC_3"/>
    <property type="match status" value="1"/>
</dbReference>
<proteinExistence type="inferred from homology"/>
<comment type="caution">
    <text evidence="15">The sequence shown here is derived from an EMBL/GenBank/DDBJ whole genome shotgun (WGS) entry which is preliminary data.</text>
</comment>
<dbReference type="InterPro" id="IPR036942">
    <property type="entry name" value="Beta-barrel_TonB_sf"/>
</dbReference>
<keyword evidence="10 11" id="KW-0998">Cell outer membrane</keyword>
<keyword evidence="16" id="KW-1185">Reference proteome</keyword>
<dbReference type="Pfam" id="PF00593">
    <property type="entry name" value="TonB_dep_Rec_b-barrel"/>
    <property type="match status" value="1"/>
</dbReference>
<evidence type="ECO:0000256" key="5">
    <source>
        <dbReference type="ARBA" id="ARBA00022692"/>
    </source>
</evidence>
<dbReference type="Pfam" id="PF07715">
    <property type="entry name" value="Plug"/>
    <property type="match status" value="1"/>
</dbReference>
<gene>
    <name evidence="15" type="ORF">V3330_00755</name>
</gene>
<protein>
    <submittedName>
        <fullName evidence="15">TonB-dependent receptor</fullName>
    </submittedName>
</protein>
<sequence>MAIALSGSALLTTTTATAQDGLLEEIIVTAQKREQSIQDVGITITAFSGAQIKELGFEDSFDIARMTPGVHISGNNGGQKTLFTIRGVTQNDFNDQTEAPVAVYVDESYVAFGQGQVFGLFDLDRVEILKGPQGTLFGRNATGGLVHYVSRRPTREAEGFADFTYGSYNQIRFEGAVGGPLSDTVSGRMSVLYSYYDEVLDNDYPERFVTLDGNPLEYGGEDTFNDDTLGLRGQLLFEPNDDVDVLLIGSFARTREGTSPFLELPTVPIFDAAGNHVGTIVAGPNETREAIAPDGTPIDHPLSFDADLLRPPGGNLYGPSCTPQDYEDLECGMDFAFEDLNSTDTWGVQGKLTWQLSDSTTLTAISDYKSFEKFQGLPADGGPASTINVLFEAEADTFTQEVRLNGEFDRTRWVAGAYYLNIDLETGVSITADPQDLFLPLAGVPWEDTALTQLETDSWSLFGQLEYDLSDSLTLIGGLRLIRENKDFVGEETFFLSTDPLTLETHTPLFSPQPQRAHTQNKNLWSGKLQLDWQPTDNLLVFAGINRGVKAGGFNAPFTFGAGFPPENIPYNEEILLAYEAGFKWDGLFGGTTRLNGSAYYYDYEDYQGFFFSQITGWVQNVDAEYHGVEVELFSSPTPNLSLMFNFSWIDAEIYDVQIGPGIFVDSEPSFTPEIQLAGLIRYDWPQTVFGGQVYAQASFNYADEFWDNIRNFDASLMPDYFIGNLRLGWSSADDHWDVAAFVNNINDERYFTIGYDLSNATGANSLVPGKPRWFGINVRYNYF</sequence>
<keyword evidence="2 11" id="KW-0813">Transport</keyword>
<dbReference type="AlphaFoldDB" id="A0AAW9REB9"/>
<dbReference type="PANTHER" id="PTHR32552">
    <property type="entry name" value="FERRICHROME IRON RECEPTOR-RELATED"/>
    <property type="match status" value="1"/>
</dbReference>
<dbReference type="InterPro" id="IPR000531">
    <property type="entry name" value="Beta-barrel_TonB"/>
</dbReference>
<keyword evidence="4" id="KW-0410">Iron transport</keyword>
<dbReference type="EMBL" id="JAZHOG010000001">
    <property type="protein sequence ID" value="MEJ8566136.1"/>
    <property type="molecule type" value="Genomic_DNA"/>
</dbReference>
<dbReference type="GO" id="GO:0009279">
    <property type="term" value="C:cell outer membrane"/>
    <property type="evidence" value="ECO:0007669"/>
    <property type="project" value="UniProtKB-SubCell"/>
</dbReference>
<comment type="subcellular location">
    <subcellularLocation>
        <location evidence="1 11">Cell outer membrane</location>
        <topology evidence="1 11">Multi-pass membrane protein</topology>
    </subcellularLocation>
</comment>
<comment type="similarity">
    <text evidence="11 12">Belongs to the TonB-dependent receptor family.</text>
</comment>
<accession>A0AAW9REB9</accession>
<keyword evidence="3 11" id="KW-1134">Transmembrane beta strand</keyword>
<dbReference type="PANTHER" id="PTHR32552:SF81">
    <property type="entry name" value="TONB-DEPENDENT OUTER MEMBRANE RECEPTOR"/>
    <property type="match status" value="1"/>
</dbReference>
<evidence type="ECO:0000256" key="12">
    <source>
        <dbReference type="RuleBase" id="RU003357"/>
    </source>
</evidence>
<evidence type="ECO:0000256" key="10">
    <source>
        <dbReference type="ARBA" id="ARBA00023237"/>
    </source>
</evidence>
<keyword evidence="8 12" id="KW-0798">TonB box</keyword>
<evidence type="ECO:0000256" key="2">
    <source>
        <dbReference type="ARBA" id="ARBA00022448"/>
    </source>
</evidence>
<dbReference type="GO" id="GO:0006826">
    <property type="term" value="P:iron ion transport"/>
    <property type="evidence" value="ECO:0007669"/>
    <property type="project" value="UniProtKB-KW"/>
</dbReference>
<evidence type="ECO:0000313" key="15">
    <source>
        <dbReference type="EMBL" id="MEJ8566136.1"/>
    </source>
</evidence>
<reference evidence="15 16" key="1">
    <citation type="submission" date="2024-02" db="EMBL/GenBank/DDBJ databases">
        <title>A novel Wenzhouxiangellaceae bacterium, isolated from coastal sediments.</title>
        <authorList>
            <person name="Du Z.-J."/>
            <person name="Ye Y.-Q."/>
            <person name="Zhang X.-Y."/>
        </authorList>
    </citation>
    <scope>NUCLEOTIDE SEQUENCE [LARGE SCALE GENOMIC DNA]</scope>
    <source>
        <strain evidence="15 16">CH-27</strain>
    </source>
</reference>
<evidence type="ECO:0000256" key="1">
    <source>
        <dbReference type="ARBA" id="ARBA00004571"/>
    </source>
</evidence>
<dbReference type="Proteomes" id="UP001359886">
    <property type="component" value="Unassembled WGS sequence"/>
</dbReference>
<evidence type="ECO:0000259" key="14">
    <source>
        <dbReference type="Pfam" id="PF07715"/>
    </source>
</evidence>
<dbReference type="InterPro" id="IPR012910">
    <property type="entry name" value="Plug_dom"/>
</dbReference>
<keyword evidence="6" id="KW-0408">Iron</keyword>
<evidence type="ECO:0000256" key="9">
    <source>
        <dbReference type="ARBA" id="ARBA00023136"/>
    </source>
</evidence>
<evidence type="ECO:0000256" key="8">
    <source>
        <dbReference type="ARBA" id="ARBA00023077"/>
    </source>
</evidence>
<organism evidence="15 16">
    <name type="scientific">Elongatibacter sediminis</name>
    <dbReference type="NCBI Taxonomy" id="3119006"/>
    <lineage>
        <taxon>Bacteria</taxon>
        <taxon>Pseudomonadati</taxon>
        <taxon>Pseudomonadota</taxon>
        <taxon>Gammaproteobacteria</taxon>
        <taxon>Chromatiales</taxon>
        <taxon>Wenzhouxiangellaceae</taxon>
        <taxon>Elongatibacter</taxon>
    </lineage>
</organism>
<name>A0AAW9REB9_9GAMM</name>
<evidence type="ECO:0000256" key="7">
    <source>
        <dbReference type="ARBA" id="ARBA00023065"/>
    </source>
</evidence>
<evidence type="ECO:0000259" key="13">
    <source>
        <dbReference type="Pfam" id="PF00593"/>
    </source>
</evidence>